<dbReference type="EMBL" id="LRBV02000004">
    <property type="status" value="NOT_ANNOTATED_CDS"/>
    <property type="molecule type" value="Genomic_DNA"/>
</dbReference>
<dbReference type="Gramene" id="QL04p032310:mrna">
    <property type="protein sequence ID" value="QL04p032310:mrna:CDS:2"/>
    <property type="gene ID" value="QL04p032310"/>
</dbReference>
<keyword evidence="1" id="KW-1133">Transmembrane helix</keyword>
<proteinExistence type="predicted"/>
<name>A0A7N2LGV8_QUELO</name>
<dbReference type="InterPro" id="IPR004158">
    <property type="entry name" value="DUF247_pln"/>
</dbReference>
<dbReference type="KEGG" id="qlo:115988132"/>
<dbReference type="Proteomes" id="UP000594261">
    <property type="component" value="Chromosome 4"/>
</dbReference>
<sequence>MDPPAMTTISEKCEWRMWDACVINFQKKREEDDPERKNPKANHEKENPWRSYNIMLDLILLENQVPFFVLENLYEFAYKELFMYPQNEDNSFHRLLHEYFFQFWKSSGFVLDSDYEKIFSGKKKEVKHFTDFLRYFLHPQNLKCGKTFERVPCATKLSEAGVEFKVSKSKTRRLLDIQFRKSNLLKICPFLNMSWFLSCFPCFPRFKCLENMHPVLELKSFIIGYETECAVRNLMALEQCHYPREAYICNYIILLDNLINTEADVDLLVEKKVIVNWLGDNKAVATLINKLREQIVEANHSCYGELSKNIQGHYDNVWSKVMASFTTLYFKDFWRGTATVVGIMALFFSFWSFLKPFVFPT</sequence>
<evidence type="ECO:0000313" key="3">
    <source>
        <dbReference type="Proteomes" id="UP000594261"/>
    </source>
</evidence>
<dbReference type="PANTHER" id="PTHR31170">
    <property type="entry name" value="BNAC04G53230D PROTEIN"/>
    <property type="match status" value="1"/>
</dbReference>
<dbReference type="OrthoDB" id="1553816at2759"/>
<accession>A0A7N2LGV8</accession>
<evidence type="ECO:0000256" key="1">
    <source>
        <dbReference type="SAM" id="Phobius"/>
    </source>
</evidence>
<keyword evidence="1" id="KW-0472">Membrane</keyword>
<dbReference type="EnsemblPlants" id="QL04p032310:mrna">
    <property type="protein sequence ID" value="QL04p032310:mrna:CDS:2"/>
    <property type="gene ID" value="QL04p032310"/>
</dbReference>
<reference evidence="2 3" key="1">
    <citation type="journal article" date="2016" name="G3 (Bethesda)">
        <title>First Draft Assembly and Annotation of the Genome of a California Endemic Oak Quercus lobata Nee (Fagaceae).</title>
        <authorList>
            <person name="Sork V.L."/>
            <person name="Fitz-Gibbon S.T."/>
            <person name="Puiu D."/>
            <person name="Crepeau M."/>
            <person name="Gugger P.F."/>
            <person name="Sherman R."/>
            <person name="Stevens K."/>
            <person name="Langley C.H."/>
            <person name="Pellegrini M."/>
            <person name="Salzberg S.L."/>
        </authorList>
    </citation>
    <scope>NUCLEOTIDE SEQUENCE [LARGE SCALE GENOMIC DNA]</scope>
    <source>
        <strain evidence="2 3">cv. SW786</strain>
    </source>
</reference>
<keyword evidence="1" id="KW-0812">Transmembrane</keyword>
<dbReference type="PANTHER" id="PTHR31170:SF9">
    <property type="entry name" value="PROTEIN, PUTATIVE (DUF247)-RELATED"/>
    <property type="match status" value="1"/>
</dbReference>
<dbReference type="AlphaFoldDB" id="A0A7N2LGV8"/>
<dbReference type="GeneID" id="115988132"/>
<reference evidence="2" key="2">
    <citation type="submission" date="2021-01" db="UniProtKB">
        <authorList>
            <consortium name="EnsemblPlants"/>
        </authorList>
    </citation>
    <scope>IDENTIFICATION</scope>
</reference>
<gene>
    <name evidence="2" type="primary">LOC115988132</name>
</gene>
<dbReference type="RefSeq" id="XP_030967636.1">
    <property type="nucleotide sequence ID" value="XM_031111776.1"/>
</dbReference>
<keyword evidence="3" id="KW-1185">Reference proteome</keyword>
<protein>
    <submittedName>
        <fullName evidence="2">Uncharacterized protein</fullName>
    </submittedName>
</protein>
<evidence type="ECO:0000313" key="2">
    <source>
        <dbReference type="EnsemblPlants" id="QL04p032310:mrna:CDS:2"/>
    </source>
</evidence>
<dbReference type="InParanoid" id="A0A7N2LGV8"/>
<dbReference type="Pfam" id="PF03140">
    <property type="entry name" value="DUF247"/>
    <property type="match status" value="1"/>
</dbReference>
<feature type="transmembrane region" description="Helical" evidence="1">
    <location>
        <begin position="333"/>
        <end position="354"/>
    </location>
</feature>
<dbReference type="OMA" id="EICRPSE"/>
<organism evidence="2 3">
    <name type="scientific">Quercus lobata</name>
    <name type="common">Valley oak</name>
    <dbReference type="NCBI Taxonomy" id="97700"/>
    <lineage>
        <taxon>Eukaryota</taxon>
        <taxon>Viridiplantae</taxon>
        <taxon>Streptophyta</taxon>
        <taxon>Embryophyta</taxon>
        <taxon>Tracheophyta</taxon>
        <taxon>Spermatophyta</taxon>
        <taxon>Magnoliopsida</taxon>
        <taxon>eudicotyledons</taxon>
        <taxon>Gunneridae</taxon>
        <taxon>Pentapetalae</taxon>
        <taxon>rosids</taxon>
        <taxon>fabids</taxon>
        <taxon>Fagales</taxon>
        <taxon>Fagaceae</taxon>
        <taxon>Quercus</taxon>
    </lineage>
</organism>